<name>A0A286RIE5_9BACT</name>
<keyword evidence="2" id="KW-1185">Reference proteome</keyword>
<dbReference type="Proteomes" id="UP000215086">
    <property type="component" value="Chromosome"/>
</dbReference>
<dbReference type="KEGG" id="ttf:THTE_3123"/>
<evidence type="ECO:0000313" key="1">
    <source>
        <dbReference type="EMBL" id="ASV75725.1"/>
    </source>
</evidence>
<sequence length="206" mass="22546">MARDGKRKTLRLGRVDKKTAESIRIHVEALLASRISGLPVQQATAAWLNTTGETLKENLAKVGLECWPRLRHNLRASCESELAQAFPLAVVTKWPGNAPSIPLRHYVDPTDAAYWLALQWTLKATQDSNHVQPDTTGVQTNSGTESGTRVAQKVAQNVPAPSGKIEKSESQDVFNCDVVQRDARCNSLLQHKEIAGAGFEPATSRL</sequence>
<gene>
    <name evidence="1" type="ORF">THTE_3123</name>
</gene>
<dbReference type="EMBL" id="CP018477">
    <property type="protein sequence ID" value="ASV75725.1"/>
    <property type="molecule type" value="Genomic_DNA"/>
</dbReference>
<protein>
    <submittedName>
        <fullName evidence="1">Uncharacterized protein</fullName>
    </submittedName>
</protein>
<evidence type="ECO:0000313" key="2">
    <source>
        <dbReference type="Proteomes" id="UP000215086"/>
    </source>
</evidence>
<dbReference type="AlphaFoldDB" id="A0A286RIE5"/>
<accession>A0A286RIE5</accession>
<organism evidence="1 2">
    <name type="scientific">Thermogutta terrifontis</name>
    <dbReference type="NCBI Taxonomy" id="1331910"/>
    <lineage>
        <taxon>Bacteria</taxon>
        <taxon>Pseudomonadati</taxon>
        <taxon>Planctomycetota</taxon>
        <taxon>Planctomycetia</taxon>
        <taxon>Pirellulales</taxon>
        <taxon>Thermoguttaceae</taxon>
        <taxon>Thermogutta</taxon>
    </lineage>
</organism>
<reference evidence="1 2" key="1">
    <citation type="journal article" name="Front. Microbiol.">
        <title>Sugar Metabolism of the First Thermophilic Planctomycete Thermogutta terrifontis: Comparative Genomic and Transcriptomic Approaches.</title>
        <authorList>
            <person name="Elcheninov A.G."/>
            <person name="Menzel P."/>
            <person name="Gudbergsdottir S.R."/>
            <person name="Slesarev A.I."/>
            <person name="Kadnikov V.V."/>
            <person name="Krogh A."/>
            <person name="Bonch-Osmolovskaya E.A."/>
            <person name="Peng X."/>
            <person name="Kublanov I.V."/>
        </authorList>
    </citation>
    <scope>NUCLEOTIDE SEQUENCE [LARGE SCALE GENOMIC DNA]</scope>
    <source>
        <strain evidence="1 2">R1</strain>
    </source>
</reference>
<proteinExistence type="predicted"/>